<evidence type="ECO:0000256" key="7">
    <source>
        <dbReference type="ARBA" id="ARBA00023242"/>
    </source>
</evidence>
<name>A0A453EMC9_AEGTS</name>
<evidence type="ECO:0000259" key="8">
    <source>
        <dbReference type="Pfam" id="PF13359"/>
    </source>
</evidence>
<dbReference type="GO" id="GO:0004518">
    <property type="term" value="F:nuclease activity"/>
    <property type="evidence" value="ECO:0007669"/>
    <property type="project" value="UniProtKB-KW"/>
</dbReference>
<evidence type="ECO:0000256" key="2">
    <source>
        <dbReference type="ARBA" id="ARBA00004123"/>
    </source>
</evidence>
<comment type="similarity">
    <text evidence="3">Belongs to the HARBI1 family.</text>
</comment>
<dbReference type="AlphaFoldDB" id="A0A453EMC9"/>
<proteinExistence type="inferred from homology"/>
<evidence type="ECO:0000256" key="4">
    <source>
        <dbReference type="ARBA" id="ARBA00022722"/>
    </source>
</evidence>
<evidence type="ECO:0000256" key="6">
    <source>
        <dbReference type="ARBA" id="ARBA00022801"/>
    </source>
</evidence>
<keyword evidence="4" id="KW-0540">Nuclease</keyword>
<protein>
    <recommendedName>
        <fullName evidence="8">DDE Tnp4 domain-containing protein</fullName>
    </recommendedName>
</protein>
<dbReference type="Gramene" id="AET3Gv20399300.1">
    <property type="protein sequence ID" value="AET3Gv20399300.1"/>
    <property type="gene ID" value="AET3Gv20399300"/>
</dbReference>
<evidence type="ECO:0000256" key="3">
    <source>
        <dbReference type="ARBA" id="ARBA00006958"/>
    </source>
</evidence>
<dbReference type="PANTHER" id="PTHR22930:SF259">
    <property type="entry name" value="OS08G0106900 PROTEIN"/>
    <property type="match status" value="1"/>
</dbReference>
<dbReference type="Proteomes" id="UP000015105">
    <property type="component" value="Chromosome 3D"/>
</dbReference>
<sequence>MSRPDGINIPDGKFYLGDAGYACRPGVLPPFRKTRYHLNEFSGRNFPRTAQELLNLRHSSLRVTVERAFGALKNRFKILDQKPFHPYPTQVKLVLACCILHNWILQWGFDEHVSDDVVSSSHDVEAFDNDGWKNKKVGAGRGNVA</sequence>
<comment type="cofactor">
    <cofactor evidence="1">
        <name>a divalent metal cation</name>
        <dbReference type="ChEBI" id="CHEBI:60240"/>
    </cofactor>
</comment>
<dbReference type="GO" id="GO:0016787">
    <property type="term" value="F:hydrolase activity"/>
    <property type="evidence" value="ECO:0007669"/>
    <property type="project" value="UniProtKB-KW"/>
</dbReference>
<keyword evidence="5" id="KW-0479">Metal-binding</keyword>
<dbReference type="GO" id="GO:0005634">
    <property type="term" value="C:nucleus"/>
    <property type="evidence" value="ECO:0007669"/>
    <property type="project" value="UniProtKB-SubCell"/>
</dbReference>
<keyword evidence="10" id="KW-1185">Reference proteome</keyword>
<evidence type="ECO:0000313" key="10">
    <source>
        <dbReference type="Proteomes" id="UP000015105"/>
    </source>
</evidence>
<dbReference type="InterPro" id="IPR027806">
    <property type="entry name" value="HARBI1_dom"/>
</dbReference>
<evidence type="ECO:0000256" key="1">
    <source>
        <dbReference type="ARBA" id="ARBA00001968"/>
    </source>
</evidence>
<reference evidence="10" key="1">
    <citation type="journal article" date="2014" name="Science">
        <title>Ancient hybridizations among the ancestral genomes of bread wheat.</title>
        <authorList>
            <consortium name="International Wheat Genome Sequencing Consortium,"/>
            <person name="Marcussen T."/>
            <person name="Sandve S.R."/>
            <person name="Heier L."/>
            <person name="Spannagl M."/>
            <person name="Pfeifer M."/>
            <person name="Jakobsen K.S."/>
            <person name="Wulff B.B."/>
            <person name="Steuernagel B."/>
            <person name="Mayer K.F."/>
            <person name="Olsen O.A."/>
        </authorList>
    </citation>
    <scope>NUCLEOTIDE SEQUENCE [LARGE SCALE GENOMIC DNA]</scope>
    <source>
        <strain evidence="10">cv. AL8/78</strain>
    </source>
</reference>
<keyword evidence="6" id="KW-0378">Hydrolase</keyword>
<feature type="domain" description="DDE Tnp4" evidence="8">
    <location>
        <begin position="10"/>
        <end position="102"/>
    </location>
</feature>
<organism evidence="9 10">
    <name type="scientific">Aegilops tauschii subsp. strangulata</name>
    <name type="common">Goatgrass</name>
    <dbReference type="NCBI Taxonomy" id="200361"/>
    <lineage>
        <taxon>Eukaryota</taxon>
        <taxon>Viridiplantae</taxon>
        <taxon>Streptophyta</taxon>
        <taxon>Embryophyta</taxon>
        <taxon>Tracheophyta</taxon>
        <taxon>Spermatophyta</taxon>
        <taxon>Magnoliopsida</taxon>
        <taxon>Liliopsida</taxon>
        <taxon>Poales</taxon>
        <taxon>Poaceae</taxon>
        <taxon>BOP clade</taxon>
        <taxon>Pooideae</taxon>
        <taxon>Triticodae</taxon>
        <taxon>Triticeae</taxon>
        <taxon>Triticinae</taxon>
        <taxon>Aegilops</taxon>
    </lineage>
</organism>
<dbReference type="Pfam" id="PF13359">
    <property type="entry name" value="DDE_Tnp_4"/>
    <property type="match status" value="1"/>
</dbReference>
<reference evidence="9" key="4">
    <citation type="submission" date="2019-03" db="UniProtKB">
        <authorList>
            <consortium name="EnsemblPlants"/>
        </authorList>
    </citation>
    <scope>IDENTIFICATION</scope>
</reference>
<reference evidence="10" key="2">
    <citation type="journal article" date="2017" name="Nat. Plants">
        <title>The Aegilops tauschii genome reveals multiple impacts of transposons.</title>
        <authorList>
            <person name="Zhao G."/>
            <person name="Zou C."/>
            <person name="Li K."/>
            <person name="Wang K."/>
            <person name="Li T."/>
            <person name="Gao L."/>
            <person name="Zhang X."/>
            <person name="Wang H."/>
            <person name="Yang Z."/>
            <person name="Liu X."/>
            <person name="Jiang W."/>
            <person name="Mao L."/>
            <person name="Kong X."/>
            <person name="Jiao Y."/>
            <person name="Jia J."/>
        </authorList>
    </citation>
    <scope>NUCLEOTIDE SEQUENCE [LARGE SCALE GENOMIC DNA]</scope>
    <source>
        <strain evidence="10">cv. AL8/78</strain>
    </source>
</reference>
<dbReference type="PANTHER" id="PTHR22930">
    <property type="match status" value="1"/>
</dbReference>
<dbReference type="InterPro" id="IPR045249">
    <property type="entry name" value="HARBI1-like"/>
</dbReference>
<dbReference type="EnsemblPlants" id="AET3Gv20399300.1">
    <property type="protein sequence ID" value="AET3Gv20399300.1"/>
    <property type="gene ID" value="AET3Gv20399300"/>
</dbReference>
<keyword evidence="7" id="KW-0539">Nucleus</keyword>
<reference evidence="9" key="3">
    <citation type="journal article" date="2017" name="Nature">
        <title>Genome sequence of the progenitor of the wheat D genome Aegilops tauschii.</title>
        <authorList>
            <person name="Luo M.C."/>
            <person name="Gu Y.Q."/>
            <person name="Puiu D."/>
            <person name="Wang H."/>
            <person name="Twardziok S.O."/>
            <person name="Deal K.R."/>
            <person name="Huo N."/>
            <person name="Zhu T."/>
            <person name="Wang L."/>
            <person name="Wang Y."/>
            <person name="McGuire P.E."/>
            <person name="Liu S."/>
            <person name="Long H."/>
            <person name="Ramasamy R.K."/>
            <person name="Rodriguez J.C."/>
            <person name="Van S.L."/>
            <person name="Yuan L."/>
            <person name="Wang Z."/>
            <person name="Xia Z."/>
            <person name="Xiao L."/>
            <person name="Anderson O.D."/>
            <person name="Ouyang S."/>
            <person name="Liang Y."/>
            <person name="Zimin A.V."/>
            <person name="Pertea G."/>
            <person name="Qi P."/>
            <person name="Bennetzen J.L."/>
            <person name="Dai X."/>
            <person name="Dawson M.W."/>
            <person name="Muller H.G."/>
            <person name="Kugler K."/>
            <person name="Rivarola-Duarte L."/>
            <person name="Spannagl M."/>
            <person name="Mayer K.F.X."/>
            <person name="Lu F.H."/>
            <person name="Bevan M.W."/>
            <person name="Leroy P."/>
            <person name="Li P."/>
            <person name="You F.M."/>
            <person name="Sun Q."/>
            <person name="Liu Z."/>
            <person name="Lyons E."/>
            <person name="Wicker T."/>
            <person name="Salzberg S.L."/>
            <person name="Devos K.M."/>
            <person name="Dvorak J."/>
        </authorList>
    </citation>
    <scope>NUCLEOTIDE SEQUENCE [LARGE SCALE GENOMIC DNA]</scope>
    <source>
        <strain evidence="9">cv. AL8/78</strain>
    </source>
</reference>
<dbReference type="STRING" id="200361.A0A453EMC9"/>
<evidence type="ECO:0000256" key="5">
    <source>
        <dbReference type="ARBA" id="ARBA00022723"/>
    </source>
</evidence>
<comment type="subcellular location">
    <subcellularLocation>
        <location evidence="2">Nucleus</location>
    </subcellularLocation>
</comment>
<reference evidence="9" key="5">
    <citation type="journal article" date="2021" name="G3 (Bethesda)">
        <title>Aegilops tauschii genome assembly Aet v5.0 features greater sequence contiguity and improved annotation.</title>
        <authorList>
            <person name="Wang L."/>
            <person name="Zhu T."/>
            <person name="Rodriguez J.C."/>
            <person name="Deal K.R."/>
            <person name="Dubcovsky J."/>
            <person name="McGuire P.E."/>
            <person name="Lux T."/>
            <person name="Spannagl M."/>
            <person name="Mayer K.F.X."/>
            <person name="Baldrich P."/>
            <person name="Meyers B.C."/>
            <person name="Huo N."/>
            <person name="Gu Y.Q."/>
            <person name="Zhou H."/>
            <person name="Devos K.M."/>
            <person name="Bennetzen J.L."/>
            <person name="Unver T."/>
            <person name="Budak H."/>
            <person name="Gulick P.J."/>
            <person name="Galiba G."/>
            <person name="Kalapos B."/>
            <person name="Nelson D.R."/>
            <person name="Li P."/>
            <person name="You F.M."/>
            <person name="Luo M.C."/>
            <person name="Dvorak J."/>
        </authorList>
    </citation>
    <scope>NUCLEOTIDE SEQUENCE [LARGE SCALE GENOMIC DNA]</scope>
    <source>
        <strain evidence="9">cv. AL8/78</strain>
    </source>
</reference>
<accession>A0A453EMC9</accession>
<evidence type="ECO:0000313" key="9">
    <source>
        <dbReference type="EnsemblPlants" id="AET3Gv20399300.1"/>
    </source>
</evidence>
<dbReference type="GO" id="GO:0046872">
    <property type="term" value="F:metal ion binding"/>
    <property type="evidence" value="ECO:0007669"/>
    <property type="project" value="UniProtKB-KW"/>
</dbReference>